<evidence type="ECO:0000313" key="2">
    <source>
        <dbReference type="Ensembl" id="ENSPMGP00000026317.1"/>
    </source>
</evidence>
<dbReference type="STRING" id="409849.ENSPMGP00000026317"/>
<dbReference type="AlphaFoldDB" id="A0A3B4B9C1"/>
<feature type="compositionally biased region" description="Basic and acidic residues" evidence="1">
    <location>
        <begin position="78"/>
        <end position="88"/>
    </location>
</feature>
<evidence type="ECO:0000313" key="3">
    <source>
        <dbReference type="Proteomes" id="UP000261520"/>
    </source>
</evidence>
<protein>
    <submittedName>
        <fullName evidence="2">Uncharacterized protein</fullName>
    </submittedName>
</protein>
<feature type="compositionally biased region" description="Basic and acidic residues" evidence="1">
    <location>
        <begin position="160"/>
        <end position="232"/>
    </location>
</feature>
<proteinExistence type="predicted"/>
<organism evidence="2 3">
    <name type="scientific">Periophthalmus magnuspinnatus</name>
    <dbReference type="NCBI Taxonomy" id="409849"/>
    <lineage>
        <taxon>Eukaryota</taxon>
        <taxon>Metazoa</taxon>
        <taxon>Chordata</taxon>
        <taxon>Craniata</taxon>
        <taxon>Vertebrata</taxon>
        <taxon>Euteleostomi</taxon>
        <taxon>Actinopterygii</taxon>
        <taxon>Neopterygii</taxon>
        <taxon>Teleostei</taxon>
        <taxon>Neoteleostei</taxon>
        <taxon>Acanthomorphata</taxon>
        <taxon>Gobiaria</taxon>
        <taxon>Gobiiformes</taxon>
        <taxon>Gobioidei</taxon>
        <taxon>Gobiidae</taxon>
        <taxon>Oxudercinae</taxon>
        <taxon>Periophthalmus</taxon>
    </lineage>
</organism>
<feature type="region of interest" description="Disordered" evidence="1">
    <location>
        <begin position="64"/>
        <end position="232"/>
    </location>
</feature>
<accession>A0A3B4B9C1</accession>
<reference evidence="2" key="1">
    <citation type="submission" date="2025-08" db="UniProtKB">
        <authorList>
            <consortium name="Ensembl"/>
        </authorList>
    </citation>
    <scope>IDENTIFICATION</scope>
</reference>
<dbReference type="Ensembl" id="ENSPMGT00000028028.1">
    <property type="protein sequence ID" value="ENSPMGP00000026317.1"/>
    <property type="gene ID" value="ENSPMGG00000021224.1"/>
</dbReference>
<feature type="compositionally biased region" description="Basic and acidic residues" evidence="1">
    <location>
        <begin position="135"/>
        <end position="152"/>
    </location>
</feature>
<name>A0A3B4B9C1_9GOBI</name>
<dbReference type="Proteomes" id="UP000261520">
    <property type="component" value="Unplaced"/>
</dbReference>
<reference evidence="2" key="2">
    <citation type="submission" date="2025-09" db="UniProtKB">
        <authorList>
            <consortium name="Ensembl"/>
        </authorList>
    </citation>
    <scope>IDENTIFICATION</scope>
</reference>
<sequence>VCFSDFELSQLQERLMETEVVMETLVNSSGLSHDSPPCVSLEQEQSLLQQLTAITQVMRSNHLVQDFTPFTPSEEGERDERGKDEHQELAPQTADQPDEDRPIRDKNWEINNALASPTEEREMESDRGEEEEREEEKRQETVNRCLEERKNWEGMSQNAQHEKKEIQREGEERAAREEERGWRNFEGEKRDGEREKRREKSLQSREERHLTLERRGEEEKAEQREREEGDKR</sequence>
<evidence type="ECO:0000256" key="1">
    <source>
        <dbReference type="SAM" id="MobiDB-lite"/>
    </source>
</evidence>
<keyword evidence="3" id="KW-1185">Reference proteome</keyword>
<feature type="compositionally biased region" description="Basic and acidic residues" evidence="1">
    <location>
        <begin position="99"/>
        <end position="108"/>
    </location>
</feature>